<dbReference type="InterPro" id="IPR050595">
    <property type="entry name" value="Bact_response_regulator"/>
</dbReference>
<dbReference type="SUPFAM" id="SSF52172">
    <property type="entry name" value="CheY-like"/>
    <property type="match status" value="1"/>
</dbReference>
<keyword evidence="1 2" id="KW-0597">Phosphoprotein</keyword>
<dbReference type="Pfam" id="PF00072">
    <property type="entry name" value="Response_reg"/>
    <property type="match status" value="1"/>
</dbReference>
<dbReference type="KEGG" id="dhy:DESAM_21459"/>
<dbReference type="Gene3D" id="3.40.50.2300">
    <property type="match status" value="1"/>
</dbReference>
<protein>
    <submittedName>
        <fullName evidence="4">Response regulator receiver protein</fullName>
    </submittedName>
</protein>
<dbReference type="eggNOG" id="COG2204">
    <property type="taxonomic scope" value="Bacteria"/>
</dbReference>
<evidence type="ECO:0000313" key="5">
    <source>
        <dbReference type="Proteomes" id="UP000010808"/>
    </source>
</evidence>
<dbReference type="InterPro" id="IPR011006">
    <property type="entry name" value="CheY-like_superfamily"/>
</dbReference>
<dbReference type="SMART" id="SM00448">
    <property type="entry name" value="REC"/>
    <property type="match status" value="1"/>
</dbReference>
<reference evidence="4 5" key="1">
    <citation type="submission" date="2012-10" db="EMBL/GenBank/DDBJ databases">
        <authorList>
            <person name="Genoscope - CEA"/>
        </authorList>
    </citation>
    <scope>NUCLEOTIDE SEQUENCE [LARGE SCALE GENOMIC DNA]</scope>
    <source>
        <strain evidence="5">AM13 / DSM 14728</strain>
    </source>
</reference>
<feature type="modified residue" description="4-aspartylphosphate" evidence="2">
    <location>
        <position position="54"/>
    </location>
</feature>
<dbReference type="AlphaFoldDB" id="L0RDT2"/>
<dbReference type="OrthoDB" id="9800029at2"/>
<evidence type="ECO:0000313" key="4">
    <source>
        <dbReference type="EMBL" id="CCO23736.1"/>
    </source>
</evidence>
<keyword evidence="5" id="KW-1185">Reference proteome</keyword>
<dbReference type="PROSITE" id="PS50110">
    <property type="entry name" value="RESPONSE_REGULATORY"/>
    <property type="match status" value="1"/>
</dbReference>
<dbReference type="InterPro" id="IPR001789">
    <property type="entry name" value="Sig_transdc_resp-reg_receiver"/>
</dbReference>
<evidence type="ECO:0000256" key="1">
    <source>
        <dbReference type="ARBA" id="ARBA00022553"/>
    </source>
</evidence>
<dbReference type="RefSeq" id="WP_015336339.1">
    <property type="nucleotide sequence ID" value="NC_020055.1"/>
</dbReference>
<accession>L0RDT2</accession>
<dbReference type="Proteomes" id="UP000010808">
    <property type="component" value="Chromosome"/>
</dbReference>
<dbReference type="HOGENOM" id="CLU_000445_69_8_7"/>
<name>L0RDT2_9BACT</name>
<feature type="domain" description="Response regulatory" evidence="3">
    <location>
        <begin position="5"/>
        <end position="119"/>
    </location>
</feature>
<dbReference type="GO" id="GO:0000160">
    <property type="term" value="P:phosphorelay signal transduction system"/>
    <property type="evidence" value="ECO:0007669"/>
    <property type="project" value="InterPro"/>
</dbReference>
<dbReference type="EMBL" id="FO203522">
    <property type="protein sequence ID" value="CCO23736.1"/>
    <property type="molecule type" value="Genomic_DNA"/>
</dbReference>
<evidence type="ECO:0000256" key="2">
    <source>
        <dbReference type="PROSITE-ProRule" id="PRU00169"/>
    </source>
</evidence>
<dbReference type="PANTHER" id="PTHR44591">
    <property type="entry name" value="STRESS RESPONSE REGULATOR PROTEIN 1"/>
    <property type="match status" value="1"/>
</dbReference>
<gene>
    <name evidence="4" type="ORF">DESAM_21459</name>
</gene>
<proteinExistence type="predicted"/>
<dbReference type="PATRIC" id="fig|1121451.3.peg.1700"/>
<sequence>MKGIRVLLVDDEIDYSLILARRLEKRGLSVSTAPGGCEAMTTLEGEKIDVVLLDIKMPGRDGVQLLGEIKRLYPHIEVVMLTAHINPDIVISSLAMGAFDYLLKPADVDELVSKIGDANQRKMKDSDSKGC</sequence>
<evidence type="ECO:0000259" key="3">
    <source>
        <dbReference type="PROSITE" id="PS50110"/>
    </source>
</evidence>
<organism evidence="4 5">
    <name type="scientific">Maridesulfovibrio hydrothermalis AM13 = DSM 14728</name>
    <dbReference type="NCBI Taxonomy" id="1121451"/>
    <lineage>
        <taxon>Bacteria</taxon>
        <taxon>Pseudomonadati</taxon>
        <taxon>Thermodesulfobacteriota</taxon>
        <taxon>Desulfovibrionia</taxon>
        <taxon>Desulfovibrionales</taxon>
        <taxon>Desulfovibrionaceae</taxon>
        <taxon>Maridesulfovibrio</taxon>
    </lineage>
</organism>
<dbReference type="STRING" id="1121451.DESAM_21459"/>
<dbReference type="PANTHER" id="PTHR44591:SF3">
    <property type="entry name" value="RESPONSE REGULATORY DOMAIN-CONTAINING PROTEIN"/>
    <property type="match status" value="1"/>
</dbReference>